<feature type="transmembrane region" description="Helical" evidence="1">
    <location>
        <begin position="202"/>
        <end position="228"/>
    </location>
</feature>
<evidence type="ECO:0000313" key="3">
    <source>
        <dbReference type="Proteomes" id="UP001595973"/>
    </source>
</evidence>
<protein>
    <submittedName>
        <fullName evidence="2">Uncharacterized protein</fullName>
    </submittedName>
</protein>
<dbReference type="EMBL" id="JBHSGI010000024">
    <property type="protein sequence ID" value="MFC4670302.1"/>
    <property type="molecule type" value="Genomic_DNA"/>
</dbReference>
<keyword evidence="1" id="KW-0472">Membrane</keyword>
<dbReference type="Proteomes" id="UP001595973">
    <property type="component" value="Unassembled WGS sequence"/>
</dbReference>
<reference evidence="3" key="1">
    <citation type="journal article" date="2019" name="Int. J. Syst. Evol. Microbiol.">
        <title>The Global Catalogue of Microorganisms (GCM) 10K type strain sequencing project: providing services to taxonomists for standard genome sequencing and annotation.</title>
        <authorList>
            <consortium name="The Broad Institute Genomics Platform"/>
            <consortium name="The Broad Institute Genome Sequencing Center for Infectious Disease"/>
            <person name="Wu L."/>
            <person name="Ma J."/>
        </authorList>
    </citation>
    <scope>NUCLEOTIDE SEQUENCE [LARGE SCALE GENOMIC DNA]</scope>
    <source>
        <strain evidence="3">CGMCC 4.7283</strain>
    </source>
</reference>
<dbReference type="RefSeq" id="WP_380719160.1">
    <property type="nucleotide sequence ID" value="NZ_JBHSGI010000024.1"/>
</dbReference>
<comment type="caution">
    <text evidence="2">The sequence shown here is derived from an EMBL/GenBank/DDBJ whole genome shotgun (WGS) entry which is preliminary data.</text>
</comment>
<organism evidence="2 3">
    <name type="scientific">Seohaeicola nanhaiensis</name>
    <dbReference type="NCBI Taxonomy" id="1387282"/>
    <lineage>
        <taxon>Bacteria</taxon>
        <taxon>Pseudomonadati</taxon>
        <taxon>Pseudomonadota</taxon>
        <taxon>Alphaproteobacteria</taxon>
        <taxon>Rhodobacterales</taxon>
        <taxon>Roseobacteraceae</taxon>
        <taxon>Seohaeicola</taxon>
    </lineage>
</organism>
<keyword evidence="1" id="KW-1133">Transmembrane helix</keyword>
<gene>
    <name evidence="2" type="ORF">ACFO5X_17180</name>
</gene>
<sequence>MDGHGSYHGGIVMFAAADAMLERLARIASATFEDYGHRVVNSTLIDGQTARVTSDRSTVTLKLTQDLIPGEHGQRGLRFENFKLVTPTDRQHRVEIELCPTGGDDREISELLLIVMLFRASYEFDVQMVEWLDPLTLLTTGEFLSAFAGRCESLAHHRRGFADPNARRFAPRDETPPEGTSAFAVSFEPMEVDPEQSDVRRLAIWGMTVMLATFSLPVALCMAAVNLVRGEDFRLNTQVLTLTGLVVTLQCTGALERITTALPI</sequence>
<keyword evidence="1" id="KW-0812">Transmembrane</keyword>
<accession>A0ABV9KJF1</accession>
<keyword evidence="3" id="KW-1185">Reference proteome</keyword>
<proteinExistence type="predicted"/>
<evidence type="ECO:0000313" key="2">
    <source>
        <dbReference type="EMBL" id="MFC4670302.1"/>
    </source>
</evidence>
<evidence type="ECO:0000256" key="1">
    <source>
        <dbReference type="SAM" id="Phobius"/>
    </source>
</evidence>
<name>A0ABV9KJF1_9RHOB</name>